<evidence type="ECO:0000256" key="1">
    <source>
        <dbReference type="SAM" id="Phobius"/>
    </source>
</evidence>
<feature type="domain" description="TRAP C4-dicarboxylate transport system permease DctM subunit" evidence="2">
    <location>
        <begin position="610"/>
        <end position="765"/>
    </location>
</feature>
<evidence type="ECO:0000259" key="2">
    <source>
        <dbReference type="Pfam" id="PF06808"/>
    </source>
</evidence>
<feature type="transmembrane region" description="Helical" evidence="1">
    <location>
        <begin position="81"/>
        <end position="99"/>
    </location>
</feature>
<feature type="transmembrane region" description="Helical" evidence="1">
    <location>
        <begin position="151"/>
        <end position="168"/>
    </location>
</feature>
<sequence>MASQSLSDEALSAEEQEELLEEIERKRSLTGRAAILVAVVGILFSTYQVWLVARGPTFYLAVPFTDLQYTLTSLQQLQRDAIHVAFALVLAFLLFPTSTGDGRVARAGRGLVDGIRARLGAESAATRAVTRVSDVVGWAAMDRGRDRVTPVDVVLILLALMSPLYMLGQFDEVQSIRFAGLGSGDPLNEVYPVLEPVVSLFTAVGLPLDEISYAFIVGVIGILLVLEATRRTLGFFLMTLVAMFIVYARWGYLLPTDLTYLGALAIPELAWTSIVRDLWFTDQGVFGTPVQVSVRFIYVFVLFGAFLEMSGAGKWFIDLAYSLTGTRTGGPAKASVVASGFMGMLSGSSVANTVTTGAFTIPLMKRSGYSPEFSGAVESSVSSGGQLLPPVMGAAAFLIVEFTGTPFSEVIIAATLPAIAFFFGMWVMVHLEASRHGIGGLDRSELANLKEHFVQGWFYLLPLVLLLYFLIGLRLSIGRSGWLTIVAVVALIALIAAYNERTRLALLATVAVLTIGEFAANLFTGTGLAGLVTGAGDGAGSFGGAFEATIGSFGVIALVVSLLFLLADPDRESPLLDLDPAVDSAAQDVGERVGRPGLTTSTLGRFTTFVVKSMDSGARTATTVVIAVAAAGVIPGVIAVAGLGPNLAALIRAVSGDSYLLLLLLVGVSSVILGMGMPTTVMYIIIISMLGTTLQDFGLALLAAHLFVLYFGLMADVTPPVAIAAFAAAGVAKAEEFKTGVIAFLLSLNKILVPFAFVFSPGILLLRDGEILGTGDLLDLSYSIPEVVIPILGMFVGVYAMGVAIIGYYGGEVPNAHRLLFGLSSVMLMAPMLLLLLVQDVGRAVTGIWLVLDTLALDLGLRGAGVVLFAALLWLNRGSQEEGEAQSTGTGTATD</sequence>
<dbReference type="Pfam" id="PF06808">
    <property type="entry name" value="DctM"/>
    <property type="match status" value="2"/>
</dbReference>
<feature type="transmembrane region" description="Helical" evidence="1">
    <location>
        <begin position="211"/>
        <end position="226"/>
    </location>
</feature>
<feature type="transmembrane region" description="Helical" evidence="1">
    <location>
        <begin position="544"/>
        <end position="566"/>
    </location>
</feature>
<dbReference type="NCBIfam" id="TIGR02123">
    <property type="entry name" value="TRAP_fused"/>
    <property type="match status" value="1"/>
</dbReference>
<name>A0ABD5V6F2_9EURY</name>
<feature type="transmembrane region" description="Helical" evidence="1">
    <location>
        <begin position="741"/>
        <end position="766"/>
    </location>
</feature>
<feature type="transmembrane region" description="Helical" evidence="1">
    <location>
        <begin position="477"/>
        <end position="497"/>
    </location>
</feature>
<dbReference type="AlphaFoldDB" id="A0ABD5V6F2"/>
<dbReference type="InterPro" id="IPR010656">
    <property type="entry name" value="DctM"/>
</dbReference>
<feature type="transmembrane region" description="Helical" evidence="1">
    <location>
        <begin position="816"/>
        <end position="838"/>
    </location>
</feature>
<dbReference type="EMBL" id="JBHSXQ010000004">
    <property type="protein sequence ID" value="MFC6906396.1"/>
    <property type="molecule type" value="Genomic_DNA"/>
</dbReference>
<feature type="transmembrane region" description="Helical" evidence="1">
    <location>
        <begin position="661"/>
        <end position="687"/>
    </location>
</feature>
<feature type="transmembrane region" description="Helical" evidence="1">
    <location>
        <begin position="699"/>
        <end position="729"/>
    </location>
</feature>
<dbReference type="PANTHER" id="PTHR43849:SF2">
    <property type="entry name" value="BLL3936 PROTEIN"/>
    <property type="match status" value="1"/>
</dbReference>
<dbReference type="PANTHER" id="PTHR43849">
    <property type="entry name" value="BLL3936 PROTEIN"/>
    <property type="match status" value="1"/>
</dbReference>
<keyword evidence="4" id="KW-1185">Reference proteome</keyword>
<dbReference type="RefSeq" id="WP_340604963.1">
    <property type="nucleotide sequence ID" value="NZ_JBBMXV010000004.1"/>
</dbReference>
<feature type="transmembrane region" description="Helical" evidence="1">
    <location>
        <begin position="337"/>
        <end position="364"/>
    </location>
</feature>
<accession>A0ABD5V6F2</accession>
<reference evidence="3 4" key="1">
    <citation type="journal article" date="2019" name="Int. J. Syst. Evol. Microbiol.">
        <title>The Global Catalogue of Microorganisms (GCM) 10K type strain sequencing project: providing services to taxonomists for standard genome sequencing and annotation.</title>
        <authorList>
            <consortium name="The Broad Institute Genomics Platform"/>
            <consortium name="The Broad Institute Genome Sequencing Center for Infectious Disease"/>
            <person name="Wu L."/>
            <person name="Ma J."/>
        </authorList>
    </citation>
    <scope>NUCLEOTIDE SEQUENCE [LARGE SCALE GENOMIC DNA]</scope>
    <source>
        <strain evidence="3 4">CGMCC 1.3240</strain>
    </source>
</reference>
<feature type="transmembrane region" description="Helical" evidence="1">
    <location>
        <begin position="787"/>
        <end position="810"/>
    </location>
</feature>
<feature type="transmembrane region" description="Helical" evidence="1">
    <location>
        <begin position="504"/>
        <end position="524"/>
    </location>
</feature>
<keyword evidence="1" id="KW-1133">Transmembrane helix</keyword>
<comment type="caution">
    <text evidence="3">The sequence shown here is derived from an EMBL/GenBank/DDBJ whole genome shotgun (WGS) entry which is preliminary data.</text>
</comment>
<evidence type="ECO:0000313" key="3">
    <source>
        <dbReference type="EMBL" id="MFC6906396.1"/>
    </source>
</evidence>
<feature type="domain" description="TRAP C4-dicarboxylate transport system permease DctM subunit" evidence="2">
    <location>
        <begin position="220"/>
        <end position="550"/>
    </location>
</feature>
<gene>
    <name evidence="3" type="ORF">ACFQGH_14465</name>
</gene>
<dbReference type="Proteomes" id="UP001596312">
    <property type="component" value="Unassembled WGS sequence"/>
</dbReference>
<protein>
    <submittedName>
        <fullName evidence="3">TRAP transporter permease</fullName>
    </submittedName>
</protein>
<dbReference type="InterPro" id="IPR011853">
    <property type="entry name" value="TRAP_DctM-Dct_fused"/>
</dbReference>
<feature type="transmembrane region" description="Helical" evidence="1">
    <location>
        <begin position="233"/>
        <end position="252"/>
    </location>
</feature>
<feature type="transmembrane region" description="Helical" evidence="1">
    <location>
        <begin position="33"/>
        <end position="53"/>
    </location>
</feature>
<feature type="transmembrane region" description="Helical" evidence="1">
    <location>
        <begin position="296"/>
        <end position="317"/>
    </location>
</feature>
<keyword evidence="1" id="KW-0472">Membrane</keyword>
<keyword evidence="1" id="KW-0812">Transmembrane</keyword>
<feature type="transmembrane region" description="Helical" evidence="1">
    <location>
        <begin position="410"/>
        <end position="431"/>
    </location>
</feature>
<organism evidence="3 4">
    <name type="scientific">Halalkalicoccus tibetensis</name>
    <dbReference type="NCBI Taxonomy" id="175632"/>
    <lineage>
        <taxon>Archaea</taxon>
        <taxon>Methanobacteriati</taxon>
        <taxon>Methanobacteriota</taxon>
        <taxon>Stenosarchaea group</taxon>
        <taxon>Halobacteria</taxon>
        <taxon>Halobacteriales</taxon>
        <taxon>Halococcaceae</taxon>
        <taxon>Halalkalicoccus</taxon>
    </lineage>
</organism>
<feature type="transmembrane region" description="Helical" evidence="1">
    <location>
        <begin position="452"/>
        <end position="471"/>
    </location>
</feature>
<evidence type="ECO:0000313" key="4">
    <source>
        <dbReference type="Proteomes" id="UP001596312"/>
    </source>
</evidence>
<proteinExistence type="predicted"/>
<feature type="transmembrane region" description="Helical" evidence="1">
    <location>
        <begin position="621"/>
        <end position="641"/>
    </location>
</feature>
<feature type="transmembrane region" description="Helical" evidence="1">
    <location>
        <begin position="850"/>
        <end position="875"/>
    </location>
</feature>